<gene>
    <name evidence="2" type="ORF">NLJ89_g11289</name>
</gene>
<evidence type="ECO:0000313" key="3">
    <source>
        <dbReference type="Proteomes" id="UP001148786"/>
    </source>
</evidence>
<feature type="domain" description="F-box" evidence="1">
    <location>
        <begin position="86"/>
        <end position="142"/>
    </location>
</feature>
<dbReference type="Proteomes" id="UP001148786">
    <property type="component" value="Unassembled WGS sequence"/>
</dbReference>
<proteinExistence type="predicted"/>
<dbReference type="InterPro" id="IPR001810">
    <property type="entry name" value="F-box_dom"/>
</dbReference>
<comment type="caution">
    <text evidence="2">The sequence shown here is derived from an EMBL/GenBank/DDBJ whole genome shotgun (WGS) entry which is preliminary data.</text>
</comment>
<protein>
    <recommendedName>
        <fullName evidence="1">F-box domain-containing protein</fullName>
    </recommendedName>
</protein>
<dbReference type="OrthoDB" id="2269034at2759"/>
<evidence type="ECO:0000313" key="2">
    <source>
        <dbReference type="EMBL" id="KAJ3491945.1"/>
    </source>
</evidence>
<reference evidence="2" key="1">
    <citation type="submission" date="2022-07" db="EMBL/GenBank/DDBJ databases">
        <title>Genome Sequence of Agrocybe chaxingu.</title>
        <authorList>
            <person name="Buettner E."/>
        </authorList>
    </citation>
    <scope>NUCLEOTIDE SEQUENCE</scope>
    <source>
        <strain evidence="2">MP-N11</strain>
    </source>
</reference>
<sequence length="208" mass="23518">MPPLTLQMTIEFDDENWNVVDRGSDVDSDDSDDPAVFPGFGKKPMDPCACGRDHRPKNVSRRLKKKRKTREAMVTEPSSTRWNVAVLPTEILSMIFALAVAESPFVNGGLEETRTTESTIALVCARWRTIAIDTPELWTTFRFADKNEDEWHCWASLDRGLNPGSSQFFSEEIQEALAALAARLDAASRRINQAIHSGTHFTHGWRRR</sequence>
<dbReference type="AlphaFoldDB" id="A0A9W8MRS2"/>
<evidence type="ECO:0000259" key="1">
    <source>
        <dbReference type="Pfam" id="PF12937"/>
    </source>
</evidence>
<dbReference type="Gene3D" id="1.20.1280.50">
    <property type="match status" value="1"/>
</dbReference>
<keyword evidence="3" id="KW-1185">Reference proteome</keyword>
<dbReference type="EMBL" id="JANKHO010002499">
    <property type="protein sequence ID" value="KAJ3491945.1"/>
    <property type="molecule type" value="Genomic_DNA"/>
</dbReference>
<accession>A0A9W8MRS2</accession>
<name>A0A9W8MRS2_9AGAR</name>
<dbReference type="Pfam" id="PF12937">
    <property type="entry name" value="F-box-like"/>
    <property type="match status" value="1"/>
</dbReference>
<organism evidence="2 3">
    <name type="scientific">Agrocybe chaxingu</name>
    <dbReference type="NCBI Taxonomy" id="84603"/>
    <lineage>
        <taxon>Eukaryota</taxon>
        <taxon>Fungi</taxon>
        <taxon>Dikarya</taxon>
        <taxon>Basidiomycota</taxon>
        <taxon>Agaricomycotina</taxon>
        <taxon>Agaricomycetes</taxon>
        <taxon>Agaricomycetidae</taxon>
        <taxon>Agaricales</taxon>
        <taxon>Agaricineae</taxon>
        <taxon>Strophariaceae</taxon>
        <taxon>Agrocybe</taxon>
    </lineage>
</organism>